<reference evidence="3" key="1">
    <citation type="journal article" date="2019" name="Nat. Commun.">
        <title>The genome of broomcorn millet.</title>
        <authorList>
            <person name="Zou C."/>
            <person name="Miki D."/>
            <person name="Li D."/>
            <person name="Tang Q."/>
            <person name="Xiao L."/>
            <person name="Rajput S."/>
            <person name="Deng P."/>
            <person name="Jia W."/>
            <person name="Huang R."/>
            <person name="Zhang M."/>
            <person name="Sun Y."/>
            <person name="Hu J."/>
            <person name="Fu X."/>
            <person name="Schnable P.S."/>
            <person name="Li F."/>
            <person name="Zhang H."/>
            <person name="Feng B."/>
            <person name="Zhu X."/>
            <person name="Liu R."/>
            <person name="Schnable J.C."/>
            <person name="Zhu J.-K."/>
            <person name="Zhang H."/>
        </authorList>
    </citation>
    <scope>NUCLEOTIDE SEQUENCE [LARGE SCALE GENOMIC DNA]</scope>
</reference>
<feature type="compositionally biased region" description="Low complexity" evidence="1">
    <location>
        <begin position="100"/>
        <end position="118"/>
    </location>
</feature>
<feature type="compositionally biased region" description="Gly residues" evidence="1">
    <location>
        <begin position="179"/>
        <end position="190"/>
    </location>
</feature>
<keyword evidence="3" id="KW-1185">Reference proteome</keyword>
<evidence type="ECO:0000313" key="3">
    <source>
        <dbReference type="Proteomes" id="UP000275267"/>
    </source>
</evidence>
<evidence type="ECO:0000256" key="1">
    <source>
        <dbReference type="SAM" id="MobiDB-lite"/>
    </source>
</evidence>
<sequence length="212" mass="22780">MSRRPFPPPVFWPSRAHPPPALLPACRAQALLWPSFARPRPPRSGGPVRLAILPRGWCFGPALHARAPHSGSATWPAERVTPTLLPGGLPRRRSSPGLAPPRSGSAARPAARVAVRLGHLGGRTWRRSDPPPCNGERRAPCGASSTRGRRRGGGKQGRGEEAVRAVREWREKVATEGTAGRGAAAGGGGENSREGAGAMKERRERMRGRRRR</sequence>
<protein>
    <submittedName>
        <fullName evidence="2">Uncharacterized protein</fullName>
    </submittedName>
</protein>
<dbReference type="AlphaFoldDB" id="A0A3L6R163"/>
<dbReference type="Proteomes" id="UP000275267">
    <property type="component" value="Unassembled WGS sequence"/>
</dbReference>
<feature type="compositionally biased region" description="Basic and acidic residues" evidence="1">
    <location>
        <begin position="157"/>
        <end position="174"/>
    </location>
</feature>
<name>A0A3L6R163_PANMI</name>
<comment type="caution">
    <text evidence="2">The sequence shown here is derived from an EMBL/GenBank/DDBJ whole genome shotgun (WGS) entry which is preliminary data.</text>
</comment>
<evidence type="ECO:0000313" key="2">
    <source>
        <dbReference type="EMBL" id="RLM93004.1"/>
    </source>
</evidence>
<gene>
    <name evidence="2" type="ORF">C2845_PM08G07240</name>
</gene>
<accession>A0A3L6R163</accession>
<proteinExistence type="predicted"/>
<feature type="region of interest" description="Disordered" evidence="1">
    <location>
        <begin position="69"/>
        <end position="212"/>
    </location>
</feature>
<organism evidence="2 3">
    <name type="scientific">Panicum miliaceum</name>
    <name type="common">Proso millet</name>
    <name type="synonym">Broomcorn millet</name>
    <dbReference type="NCBI Taxonomy" id="4540"/>
    <lineage>
        <taxon>Eukaryota</taxon>
        <taxon>Viridiplantae</taxon>
        <taxon>Streptophyta</taxon>
        <taxon>Embryophyta</taxon>
        <taxon>Tracheophyta</taxon>
        <taxon>Spermatophyta</taxon>
        <taxon>Magnoliopsida</taxon>
        <taxon>Liliopsida</taxon>
        <taxon>Poales</taxon>
        <taxon>Poaceae</taxon>
        <taxon>PACMAD clade</taxon>
        <taxon>Panicoideae</taxon>
        <taxon>Panicodae</taxon>
        <taxon>Paniceae</taxon>
        <taxon>Panicinae</taxon>
        <taxon>Panicum</taxon>
        <taxon>Panicum sect. Panicum</taxon>
    </lineage>
</organism>
<dbReference type="EMBL" id="PQIB02000010">
    <property type="protein sequence ID" value="RLM93004.1"/>
    <property type="molecule type" value="Genomic_DNA"/>
</dbReference>